<evidence type="ECO:0000313" key="2">
    <source>
        <dbReference type="Proteomes" id="UP000242381"/>
    </source>
</evidence>
<gene>
    <name evidence="1" type="ORF">BCV71DRAFT_238778</name>
</gene>
<protein>
    <submittedName>
        <fullName evidence="1">Uncharacterized protein</fullName>
    </submittedName>
</protein>
<organism evidence="1 2">
    <name type="scientific">Rhizopus microsporus</name>
    <dbReference type="NCBI Taxonomy" id="58291"/>
    <lineage>
        <taxon>Eukaryota</taxon>
        <taxon>Fungi</taxon>
        <taxon>Fungi incertae sedis</taxon>
        <taxon>Mucoromycota</taxon>
        <taxon>Mucoromycotina</taxon>
        <taxon>Mucoromycetes</taxon>
        <taxon>Mucorales</taxon>
        <taxon>Mucorineae</taxon>
        <taxon>Rhizopodaceae</taxon>
        <taxon>Rhizopus</taxon>
    </lineage>
</organism>
<proteinExistence type="predicted"/>
<name>A0A1X0RQ48_RHIZD</name>
<evidence type="ECO:0000313" key="1">
    <source>
        <dbReference type="EMBL" id="ORE14051.1"/>
    </source>
</evidence>
<accession>A0A1X0RQ48</accession>
<sequence length="146" mass="16743">MSRTVKMDIASQSQTMSFADQIKIRVFRKASHENGGPEPMEYIADQDEFVVEAIATHSEYLKKLIEWPKDEDVRMKEADTKHNYVRYTIQDKVRFFDLKIEKCMSASAAAKQSGIHIQTARDGQISIKCALIAFLRLVNRLVADVF</sequence>
<dbReference type="AlphaFoldDB" id="A0A1X0RQ48"/>
<dbReference type="Proteomes" id="UP000242381">
    <property type="component" value="Unassembled WGS sequence"/>
</dbReference>
<reference evidence="1 2" key="1">
    <citation type="journal article" date="2016" name="Proc. Natl. Acad. Sci. U.S.A.">
        <title>Lipid metabolic changes in an early divergent fungus govern the establishment of a mutualistic symbiosis with endobacteria.</title>
        <authorList>
            <person name="Lastovetsky O.A."/>
            <person name="Gaspar M.L."/>
            <person name="Mondo S.J."/>
            <person name="LaButti K.M."/>
            <person name="Sandor L."/>
            <person name="Grigoriev I.V."/>
            <person name="Henry S.A."/>
            <person name="Pawlowska T.E."/>
        </authorList>
    </citation>
    <scope>NUCLEOTIDE SEQUENCE [LARGE SCALE GENOMIC DNA]</scope>
    <source>
        <strain evidence="1 2">ATCC 11559</strain>
    </source>
</reference>
<dbReference type="EMBL" id="KV921494">
    <property type="protein sequence ID" value="ORE14051.1"/>
    <property type="molecule type" value="Genomic_DNA"/>
</dbReference>